<evidence type="ECO:0000313" key="2">
    <source>
        <dbReference type="EMBL" id="QHT92825.1"/>
    </source>
</evidence>
<dbReference type="EMBL" id="MN740194">
    <property type="protein sequence ID" value="QHT92825.1"/>
    <property type="molecule type" value="Genomic_DNA"/>
</dbReference>
<protein>
    <submittedName>
        <fullName evidence="2">Uncharacterized protein</fullName>
    </submittedName>
</protein>
<feature type="compositionally biased region" description="Basic residues" evidence="1">
    <location>
        <begin position="284"/>
        <end position="314"/>
    </location>
</feature>
<feature type="region of interest" description="Disordered" evidence="1">
    <location>
        <begin position="24"/>
        <end position="70"/>
    </location>
</feature>
<accession>A0A6C0IK10</accession>
<organism evidence="2">
    <name type="scientific">viral metagenome</name>
    <dbReference type="NCBI Taxonomy" id="1070528"/>
    <lineage>
        <taxon>unclassified sequences</taxon>
        <taxon>metagenomes</taxon>
        <taxon>organismal metagenomes</taxon>
    </lineage>
</organism>
<sequence>MDSSCPTKKNALNKMREKFTELAKANPRMSKELKEISDAMADGLKKSGGSKKRASRRNRKRRGGMPPRRAVVEEPVEELAEEDKSMLLTALAHIIAVGTIVGGSSALYCYIAPAIEAYLVANGWIPQLCSNTSSLQWAFRAVISALPTGIESCMAIQTRYNLIVTQIIASTGLTTTVGFYLKRQAILGNYMSYETAIYNVLKYCTDKMRSALKSKAVAKPELNDDEIRAIIDEAIEREIDLEMTPKQKQHLDELRQEVEELEREVAEEEEPKEYGYALSESFGGRKRRTVRKRKTSRRHKSKSRKTRKHKSRRH</sequence>
<feature type="compositionally biased region" description="Basic residues" evidence="1">
    <location>
        <begin position="48"/>
        <end position="63"/>
    </location>
</feature>
<reference evidence="2" key="1">
    <citation type="journal article" date="2020" name="Nature">
        <title>Giant virus diversity and host interactions through global metagenomics.</title>
        <authorList>
            <person name="Schulz F."/>
            <person name="Roux S."/>
            <person name="Paez-Espino D."/>
            <person name="Jungbluth S."/>
            <person name="Walsh D.A."/>
            <person name="Denef V.J."/>
            <person name="McMahon K.D."/>
            <person name="Konstantinidis K.T."/>
            <person name="Eloe-Fadrosh E.A."/>
            <person name="Kyrpides N.C."/>
            <person name="Woyke T."/>
        </authorList>
    </citation>
    <scope>NUCLEOTIDE SEQUENCE</scope>
    <source>
        <strain evidence="2">GVMAG-M-3300023184-89</strain>
    </source>
</reference>
<dbReference type="AlphaFoldDB" id="A0A6C0IK10"/>
<feature type="region of interest" description="Disordered" evidence="1">
    <location>
        <begin position="262"/>
        <end position="314"/>
    </location>
</feature>
<proteinExistence type="predicted"/>
<feature type="compositionally biased region" description="Acidic residues" evidence="1">
    <location>
        <begin position="262"/>
        <end position="271"/>
    </location>
</feature>
<name>A0A6C0IK10_9ZZZZ</name>
<evidence type="ECO:0000256" key="1">
    <source>
        <dbReference type="SAM" id="MobiDB-lite"/>
    </source>
</evidence>